<comment type="caution">
    <text evidence="2">The sequence shown here is derived from an EMBL/GenBank/DDBJ whole genome shotgun (WGS) entry which is preliminary data.</text>
</comment>
<dbReference type="EMBL" id="CAUWAG010000006">
    <property type="protein sequence ID" value="CAJ2504108.1"/>
    <property type="molecule type" value="Genomic_DNA"/>
</dbReference>
<evidence type="ECO:0000313" key="3">
    <source>
        <dbReference type="Proteomes" id="UP001295740"/>
    </source>
</evidence>
<keyword evidence="3" id="KW-1185">Reference proteome</keyword>
<feature type="compositionally biased region" description="Polar residues" evidence="1">
    <location>
        <begin position="333"/>
        <end position="343"/>
    </location>
</feature>
<accession>A0AAI8YEA2</accession>
<feature type="region of interest" description="Disordered" evidence="1">
    <location>
        <begin position="1"/>
        <end position="78"/>
    </location>
</feature>
<feature type="compositionally biased region" description="Polar residues" evidence="1">
    <location>
        <begin position="637"/>
        <end position="652"/>
    </location>
</feature>
<feature type="compositionally biased region" description="Basic and acidic residues" evidence="1">
    <location>
        <begin position="310"/>
        <end position="319"/>
    </location>
</feature>
<dbReference type="AlphaFoldDB" id="A0AAI8YEA2"/>
<evidence type="ECO:0000313" key="2">
    <source>
        <dbReference type="EMBL" id="CAJ2504108.1"/>
    </source>
</evidence>
<feature type="compositionally biased region" description="Polar residues" evidence="1">
    <location>
        <begin position="209"/>
        <end position="224"/>
    </location>
</feature>
<feature type="compositionally biased region" description="Basic and acidic residues" evidence="1">
    <location>
        <begin position="159"/>
        <end position="170"/>
    </location>
</feature>
<gene>
    <name evidence="2" type="ORF">KHLLAP_LOCUS4576</name>
</gene>
<feature type="region of interest" description="Disordered" evidence="1">
    <location>
        <begin position="159"/>
        <end position="348"/>
    </location>
</feature>
<name>A0AAI8YEA2_9PEZI</name>
<protein>
    <submittedName>
        <fullName evidence="2">Uu.00g115020.m01.CDS01</fullName>
    </submittedName>
</protein>
<feature type="compositionally biased region" description="Basic and acidic residues" evidence="1">
    <location>
        <begin position="21"/>
        <end position="31"/>
    </location>
</feature>
<sequence length="652" mass="69152">MSGSSAPAWRRGQASGSGELGDARQPADHGRTHSPSNGGNGFFNNRGGRGRGRGGRRGRDGRGGGDHFFQKNQNQPPVDEASLYNQRDINNHFFSDPEGEPIFGPNSSTFHDSKDHPDELSYLLLFFGANPRWTNDHIVFAKSRLNLLPEFRDKKAEHGEWEVPKLHEQADAPNATEDDGASQAAKGTTEGTQDDNASSVTDEAKPDAAQTSTLDGTPSVQAPTADNDKKPEVDTARSGAVGGDEAPAVETSATETASGEAASASAPIPSSRMKYTDVRKELAANEPAAEATPSVQAAPQATSTSSSRMKFTDVRKELAAETPTEDPVADATVPTQATSTSGSRMKFTDVRKELAAEASDAEAPAAEAAPADVVAPTPAPAPAFVPSNRMKYTDVRLIPPEVLAAEAAEAAKAREEQYGDGDVQITPAEEYYPKAEPFVPSFPAIPPIDYIPAAHNPIAVFEERKLPYSPYPRGGPGGFRFAFTGWFKVSRVNVLAPQSAELVRMQQQKWERRDRFGNVLPTKTRDQAAWKAALGVEWAVVKFEKLGEGEGGEAPPPPAIEKLPQPGRDEADTKGAGDKMAEMSLQDKGTESGDVAGDGSADGGAEGGKEALKEKADLSETPAQKQEASKEVDNDAAPTQSEGQGQENTAPA</sequence>
<feature type="compositionally biased region" description="Basic and acidic residues" evidence="1">
    <location>
        <begin position="274"/>
        <end position="283"/>
    </location>
</feature>
<feature type="compositionally biased region" description="Basic and acidic residues" evidence="1">
    <location>
        <begin position="57"/>
        <end position="69"/>
    </location>
</feature>
<evidence type="ECO:0000256" key="1">
    <source>
        <dbReference type="SAM" id="MobiDB-lite"/>
    </source>
</evidence>
<feature type="region of interest" description="Disordered" evidence="1">
    <location>
        <begin position="547"/>
        <end position="652"/>
    </location>
</feature>
<feature type="compositionally biased region" description="Basic and acidic residues" evidence="1">
    <location>
        <begin position="226"/>
        <end position="235"/>
    </location>
</feature>
<reference evidence="2" key="1">
    <citation type="submission" date="2023-10" db="EMBL/GenBank/DDBJ databases">
        <authorList>
            <person name="Hackl T."/>
        </authorList>
    </citation>
    <scope>NUCLEOTIDE SEQUENCE</scope>
</reference>
<dbReference type="Proteomes" id="UP001295740">
    <property type="component" value="Unassembled WGS sequence"/>
</dbReference>
<feature type="compositionally biased region" description="Polar residues" evidence="1">
    <location>
        <begin position="185"/>
        <end position="201"/>
    </location>
</feature>
<proteinExistence type="predicted"/>
<feature type="compositionally biased region" description="Basic and acidic residues" evidence="1">
    <location>
        <begin position="607"/>
        <end position="618"/>
    </location>
</feature>
<feature type="compositionally biased region" description="Basic and acidic residues" evidence="1">
    <location>
        <begin position="567"/>
        <end position="581"/>
    </location>
</feature>
<organism evidence="2 3">
    <name type="scientific">Anthostomella pinea</name>
    <dbReference type="NCBI Taxonomy" id="933095"/>
    <lineage>
        <taxon>Eukaryota</taxon>
        <taxon>Fungi</taxon>
        <taxon>Dikarya</taxon>
        <taxon>Ascomycota</taxon>
        <taxon>Pezizomycotina</taxon>
        <taxon>Sordariomycetes</taxon>
        <taxon>Xylariomycetidae</taxon>
        <taxon>Xylariales</taxon>
        <taxon>Xylariaceae</taxon>
        <taxon>Anthostomella</taxon>
    </lineage>
</organism>
<feature type="compositionally biased region" description="Low complexity" evidence="1">
    <location>
        <begin position="246"/>
        <end position="271"/>
    </location>
</feature>